<comment type="caution">
    <text evidence="1">The sequence shown here is derived from an EMBL/GenBank/DDBJ whole genome shotgun (WGS) entry which is preliminary data.</text>
</comment>
<dbReference type="Proteomes" id="UP000663879">
    <property type="component" value="Unassembled WGS sequence"/>
</dbReference>
<dbReference type="OrthoDB" id="283037at2759"/>
<dbReference type="EMBL" id="CAJNOC010005536">
    <property type="protein sequence ID" value="CAF1054990.1"/>
    <property type="molecule type" value="Genomic_DNA"/>
</dbReference>
<gene>
    <name evidence="1" type="ORF">OXX778_LOCUS19009</name>
</gene>
<organism evidence="1 2">
    <name type="scientific">Brachionus calyciflorus</name>
    <dbReference type="NCBI Taxonomy" id="104777"/>
    <lineage>
        <taxon>Eukaryota</taxon>
        <taxon>Metazoa</taxon>
        <taxon>Spiralia</taxon>
        <taxon>Gnathifera</taxon>
        <taxon>Rotifera</taxon>
        <taxon>Eurotatoria</taxon>
        <taxon>Monogononta</taxon>
        <taxon>Pseudotrocha</taxon>
        <taxon>Ploima</taxon>
        <taxon>Brachionidae</taxon>
        <taxon>Brachionus</taxon>
    </lineage>
</organism>
<protein>
    <submittedName>
        <fullName evidence="1">Uncharacterized protein</fullName>
    </submittedName>
</protein>
<accession>A0A814KNZ8</accession>
<reference evidence="1" key="1">
    <citation type="submission" date="2021-02" db="EMBL/GenBank/DDBJ databases">
        <authorList>
            <person name="Nowell W R."/>
        </authorList>
    </citation>
    <scope>NUCLEOTIDE SEQUENCE</scope>
    <source>
        <strain evidence="1">Ploen Becks lab</strain>
    </source>
</reference>
<keyword evidence="2" id="KW-1185">Reference proteome</keyword>
<dbReference type="AlphaFoldDB" id="A0A814KNZ8"/>
<evidence type="ECO:0000313" key="1">
    <source>
        <dbReference type="EMBL" id="CAF1054990.1"/>
    </source>
</evidence>
<evidence type="ECO:0000313" key="2">
    <source>
        <dbReference type="Proteomes" id="UP000663879"/>
    </source>
</evidence>
<name>A0A814KNZ8_9BILA</name>
<proteinExistence type="predicted"/>
<sequence length="226" mass="25728">MSIHTPKEYFSCFTSFIQMLQVEKFSLDCLMICSRQNNCRYLKLKSSYCFLYSSLSFNEILDSDDIWFKNIEDKNFVGCTNSISTTSTTFNNDSLLARNYSISNLINIGFQKVYDRFYSHSTSFSELDKVKMNCTSNSILCAGGGETNSSFLELVACGKCFEILKNTTLNSTNLVGSAHCEADIYDLTDQERLSWHLDLNNGGWRLGNITDLGNSISYKKYLFAKF</sequence>